<feature type="compositionally biased region" description="Polar residues" evidence="1">
    <location>
        <begin position="552"/>
        <end position="562"/>
    </location>
</feature>
<feature type="region of interest" description="Disordered" evidence="1">
    <location>
        <begin position="2626"/>
        <end position="2673"/>
    </location>
</feature>
<feature type="compositionally biased region" description="Polar residues" evidence="1">
    <location>
        <begin position="93"/>
        <end position="102"/>
    </location>
</feature>
<feature type="compositionally biased region" description="Polar residues" evidence="1">
    <location>
        <begin position="1093"/>
        <end position="1112"/>
    </location>
</feature>
<feature type="compositionally biased region" description="Polar residues" evidence="1">
    <location>
        <begin position="1848"/>
        <end position="1872"/>
    </location>
</feature>
<feature type="compositionally biased region" description="Polar residues" evidence="1">
    <location>
        <begin position="2207"/>
        <end position="2217"/>
    </location>
</feature>
<feature type="compositionally biased region" description="Polar residues" evidence="1">
    <location>
        <begin position="660"/>
        <end position="675"/>
    </location>
</feature>
<feature type="compositionally biased region" description="Basic and acidic residues" evidence="1">
    <location>
        <begin position="1532"/>
        <end position="1541"/>
    </location>
</feature>
<feature type="region of interest" description="Disordered" evidence="1">
    <location>
        <begin position="2176"/>
        <end position="2231"/>
    </location>
</feature>
<feature type="compositionally biased region" description="Basic and acidic residues" evidence="1">
    <location>
        <begin position="1732"/>
        <end position="1752"/>
    </location>
</feature>
<feature type="compositionally biased region" description="Basic and acidic residues" evidence="1">
    <location>
        <begin position="1214"/>
        <end position="1229"/>
    </location>
</feature>
<feature type="compositionally biased region" description="Polar residues" evidence="1">
    <location>
        <begin position="3182"/>
        <end position="3196"/>
    </location>
</feature>
<feature type="compositionally biased region" description="Basic and acidic residues" evidence="1">
    <location>
        <begin position="2890"/>
        <end position="2901"/>
    </location>
</feature>
<feature type="compositionally biased region" description="Low complexity" evidence="1">
    <location>
        <begin position="2249"/>
        <end position="2261"/>
    </location>
</feature>
<feature type="compositionally biased region" description="Polar residues" evidence="1">
    <location>
        <begin position="218"/>
        <end position="230"/>
    </location>
</feature>
<feature type="compositionally biased region" description="Basic and acidic residues" evidence="1">
    <location>
        <begin position="2184"/>
        <end position="2193"/>
    </location>
</feature>
<feature type="compositionally biased region" description="Low complexity" evidence="1">
    <location>
        <begin position="1954"/>
        <end position="1971"/>
    </location>
</feature>
<feature type="compositionally biased region" description="Acidic residues" evidence="1">
    <location>
        <begin position="1559"/>
        <end position="1571"/>
    </location>
</feature>
<sequence length="3532" mass="387489">MQKADDDIQTTHDLKRDLLLELKKRHFRSLPNDDIRSLDTGRGPKMIRASGPQSVSGKRDSLVGDLPVSTPSNKPTLSDGWNAVVAKQNDMNIINGNLGNTTRPARRKSLSSSSSDSSSPSSPRSRSSSHQRSPVSSRPGSAVVRRTLSNISLSSSLSTSQRKQSMDSTVGSAPPLIPPPKVFLERKASIASSTSSAKASEHFTPPLPPPPPPFLPFNNTVSSVSPPSASDENKDRKSSSSSSSSSSDSSPPSPSTSVRSGKSSLQDLPLPSPPPQFPPFPSPDSPVDSTTHPQFPLPSPPPNFPTLQMSTHLPSNPSSSSLLPPPDDELDRKSSMSPSEVMGVFDAALDDHSFSVSPHNDAPHEDPPAYRFPGTAALERTADDLTQSQQNTAVPNDRSSSTPESGTHNEHYGYVLDQSISMPVSKEDKESESILDKDSTRRHSYGEQGVRVEIEERSPTSKGIRRKRPQSVALTVTKLRPDVRTIRQQIKPGTVDSLASLFTNMKHQYSVTSPTKEKVDFDLNLQQRLLELETLEKKSEENTSPGDKQYRSSDLNVPSINFPSELTVPSGLTVPSESHMMFGEVESRTSSRSNSTASNDSGHKRWRAKLKITDTNMSGTSRSSSEDSINEVPDSRSPMSEGKISRSSSELSIDRKPDLTVSQSGGNLRRSSSDSSINLKKGLTVAKSGDNLSRSSSEDSINLKTDLTVKKSGDNLSRSSSDNSINLKTALNATKSGGNLSRSSSDNSINLKKNIRAVEPGDDLSDSSRSSSDSDVNRKSLLPATQYGHHLRRSSSETSTDQKPEMKDISSESKLSLSSRSSSQNGINVKQILQATQPEGNLSAGTESSKPESNLTKTSSLVKLNPSPAFDFLTASREIIRQINSRNSSRNSSLRRTDYHVESSKGTGAPIHLEEDANLQTSPVIGSEISTNFIIPTTHHLETSGDDEISTLAASENESKQTEAELLASFSNIEQGERLHTADSRPQSQHGLGTQDTGNDSSETRFGLPVRGHVSETPSTATGNILEAKNSAGPGLPMFSSGFRENEYMGEYSYDPVHGANSPAYLSPPPPYDVSGEVEHTFKSHTADRIINNDSVVYNNTTGPHTGATNDVNAEEPHTEQTGLQGGEVGQGFELSVNSSGPAHKHRSHDSSHSESDHSTGSSRSHSPSTHEGAILKSGVTMIDNHHETPSAGRSRGHSISSSEKSDAGGAGPLKKDEANSDLSAEKAVSEFQSILDFDSDKSHSSSSSSSSDAEDDNDLTKGEVPRHSIDKKAEVLVEPSTHDEAQATGQPGLHTTQVEVTQPGLFAHHISHVHETGEWGARSGGDEGDDRPEVTTVASPSAHPSPEKEDLRWTSGFEPVVETGDTPQTSDDFLSILDDINIDTDLTSNFLGKNRVSGVYSKEEKTNEDSENEEDSLSRKSDHGSGKKSDHSSSDSDNSDDEKSDQKSQSYTVNRESLISDSQTVRDEHGQVVHSHNHLTHKVSIAGSDSSHSDRRHSDSSHSDTSEDNKSEKKSQSYNVTGESVTSHTQAAHDKHEEILSSHIQLTPKSSVARSDSDNSDSDNSDSDNSDADKSKKNAQTYTVNGESLVSDSHTVINQEEDIFHSHHPLTPKASITKSDSSDSGSSEDSKSDKNSQSYTVNAESVISHTQTAPHKHEETLPPHTQLSPKSSIARSGSSDSDSSHGDKKERLSQSYKINAETLIYDDHSVKIQRVEISTSDQLTQKSPIARSDKSDSDSSDSDKSDKEKNVKKSQGYTIHRESVISGTQLDHNKHEEKVPSHAQLTPKSSTSSLNIHSLRQQTSTLDEAIRQQHKLLSPKPSDPTEKFLDSSFSDARSSRGSVSSVKTGLQTNGKETSFNSKFFNLSVSSEGSDDGKAKTSVEDSRDNGKSGETAWPALWSSHKQTSGFLKQTRNPDAKNGSFSQRSSLSSSQNSLNNLHKDDIFRQNPLRLSTSSSSSSSSSASQISVSNTGIVDEAKEEFHLPKSDGNSRKSSLSQKSPVRSRLHSSSSDKEEIVKVIDENELLTKSEFQKRRENFEKLRLERENQSNLNGEKPRAEGKKPLRTFGRIEESTSFQAVKNSFVPRDYKPPAVVDIKKQGTGQAAVGVDRVSVGPPQIDVRASALPNVHTSLKPRADSVDEYRSDSSTSSSDDSIDSKNKNLRETKDKLSQFLRDLQKGNQKRGSEKVKEKSNASSDSQKNEKSESNFPSLTSFASDSEDSREIKESRRKFEEVKTEYIHKNGKLNRSTSSSSDSSSSDIDSNEKMAAIVGEVSTFGIHKEMTSHDETSNVTRETHSNEGSHSSPLHQDNSGSDIYLFQRPQGDVYVLQEVLPGQGESGENVNAHVLNAHDLDGGHVIFNNSSTVSASYHDGYHTSGTTDLIVDSSAIEDDAARDVIAAFLDAQELSKKRQSHSSAQLNHDSTIHTHSRGAGEVSGFSDNTGGLLMHNGGVDHNSASSLPTSSPGVVVVHHKTEYTDSQTDNSSVYSQAAPHNNSYDSYYQQQSAVNSNRVHDSSRIVVDNSRVWASPETERVLNESRLDDAHSHSIVVNNTDAHHQNRYQANHWQDSTGPSGFVLISPTAHTQPLMVNVNDGHSMVNPYQSTPITVTTTTQAIVGEKVDMKIDFSPPARVPETSSSSSDDESVTKRYVVKSAPQKSSLKKSSKYDSDAHDSSTEFVYNKTDTLTANVSVGGQNRDVILKPYDLDTSYTPRYVSRSETQSPNSTDGSLYQKRTRGPSHSLNTSYSSTYVTSPPRENQTYFTYDPHSRASRNSDTRSSGLTSARNLSRSVPESLHVIGSPRRSRESTHDEKSYRVVSGSKKHHSPERFFKNPTLSLRRDDYEVKGYSSGEESEPKQYRTVTKLFLNGDKPRSPSPTNVQYKITSHQSQEALDKQRDKKLDNDSSFYEVRKVKSSGRGGSSSDDSEPSSPFKKEQKRYRVIGTSDSALNRPGPGLTSPGFNSSHEKSFEEATITRNEQVVPSRLHSVPPSTKTHRTVIQLEVDRDKKFKEKHKTEEDFVDSRYMIKNTKSDDDFHSKNLFKVSSSPTSSETLWKTGRAKSMEALNGRPVGDYDPDPRTDLGTSPRMVKTMKQKEGNRLYVINSTVSDSGGDRRNQNPPGWFKSTIDINENYPETRDRNTKQPRDLFTSSQSLNDERTSSNSYTTERSVYYVREKAPAHRTRSSEFISPDSGQGTEVASSDGENDSRHKFERVERIYEVRTEPQVPEHLSSTEDLHNDLRVLRGKILIQNRLDGSEHDEDDFDENANLFDSSFHLGKDNPLYSSDPDIMASLQREEQAELSRHVHQDITFETVDRIAQKYKGDKGQELSPKPRRKQNLSALLLSKLASVDSKDIRQTIDVEHHNEEIYGDIDFIHADGQRSASRNTSNFDSVNEKVELTLTQGKAYVIIKVIAERIVPTDYEFNVWRKSQAIVTRQIEIDLLANEQRRRLYQHVMESASSAGYLEEGGSRRRHHPFDQADGLSPQERQLSSMETLKLFSQILDVAEGQGDIDHTNVRTKQEMGQLPASAADLLY</sequence>
<feature type="compositionally biased region" description="Polar residues" evidence="1">
    <location>
        <begin position="613"/>
        <end position="627"/>
    </location>
</feature>
<feature type="region of interest" description="Disordered" evidence="1">
    <location>
        <begin position="1718"/>
        <end position="2015"/>
    </location>
</feature>
<feature type="compositionally biased region" description="Low complexity" evidence="1">
    <location>
        <begin position="1614"/>
        <end position="1628"/>
    </location>
</feature>
<feature type="region of interest" description="Disordered" evidence="1">
    <location>
        <begin position="2476"/>
        <end position="2496"/>
    </location>
</feature>
<feature type="compositionally biased region" description="Polar residues" evidence="1">
    <location>
        <begin position="2775"/>
        <end position="2790"/>
    </location>
</feature>
<reference evidence="2 3" key="1">
    <citation type="submission" date="2024-04" db="EMBL/GenBank/DDBJ databases">
        <authorList>
            <consortium name="Genoscope - CEA"/>
            <person name="William W."/>
        </authorList>
    </citation>
    <scope>NUCLEOTIDE SEQUENCE [LARGE SCALE GENOMIC DNA]</scope>
</reference>
<feature type="region of interest" description="Disordered" evidence="1">
    <location>
        <begin position="837"/>
        <end position="860"/>
    </location>
</feature>
<proteinExistence type="predicted"/>
<feature type="compositionally biased region" description="Polar residues" evidence="1">
    <location>
        <begin position="1640"/>
        <end position="1654"/>
    </location>
</feature>
<feature type="compositionally biased region" description="Basic and acidic residues" evidence="1">
    <location>
        <begin position="1875"/>
        <end position="1891"/>
    </location>
</feature>
<feature type="compositionally biased region" description="Low complexity" evidence="1">
    <location>
        <begin position="1159"/>
        <end position="1172"/>
    </location>
</feature>
<name>A0AAV2HWF3_LYMST</name>
<feature type="compositionally biased region" description="Low complexity" evidence="1">
    <location>
        <begin position="812"/>
        <end position="823"/>
    </location>
</feature>
<feature type="compositionally biased region" description="Low complexity" evidence="1">
    <location>
        <begin position="148"/>
        <end position="160"/>
    </location>
</feature>
<feature type="compositionally biased region" description="Polar residues" evidence="1">
    <location>
        <begin position="734"/>
        <end position="751"/>
    </location>
</feature>
<feature type="compositionally biased region" description="Polar residues" evidence="1">
    <location>
        <begin position="1452"/>
        <end position="1464"/>
    </location>
</feature>
<comment type="caution">
    <text evidence="2">The sequence shown here is derived from an EMBL/GenBank/DDBJ whole genome shotgun (WGS) entry which is preliminary data.</text>
</comment>
<feature type="compositionally biased region" description="Low complexity" evidence="1">
    <location>
        <begin position="305"/>
        <end position="322"/>
    </location>
</feature>
<feature type="compositionally biased region" description="Polar residues" evidence="1">
    <location>
        <begin position="1288"/>
        <end position="1301"/>
    </location>
</feature>
<feature type="region of interest" description="Disordered" evidence="1">
    <location>
        <begin position="1093"/>
        <end position="1172"/>
    </location>
</feature>
<feature type="compositionally biased region" description="Basic and acidic residues" evidence="1">
    <location>
        <begin position="2135"/>
        <end position="2145"/>
    </location>
</feature>
<feature type="region of interest" description="Disordered" evidence="1">
    <location>
        <begin position="583"/>
        <end position="675"/>
    </location>
</feature>
<feature type="compositionally biased region" description="Low complexity" evidence="1">
    <location>
        <begin position="189"/>
        <end position="198"/>
    </location>
</feature>
<gene>
    <name evidence="2" type="ORF">GSLYS_00011798001</name>
</gene>
<feature type="compositionally biased region" description="Pro residues" evidence="1">
    <location>
        <begin position="205"/>
        <end position="215"/>
    </location>
</feature>
<feature type="compositionally biased region" description="Low complexity" evidence="1">
    <location>
        <begin position="110"/>
        <end position="139"/>
    </location>
</feature>
<feature type="region of interest" description="Disordered" evidence="1">
    <location>
        <begin position="978"/>
        <end position="1020"/>
    </location>
</feature>
<feature type="compositionally biased region" description="Polar residues" evidence="1">
    <location>
        <begin position="3145"/>
        <end position="3165"/>
    </location>
</feature>
<feature type="region of interest" description="Disordered" evidence="1">
    <location>
        <begin position="2243"/>
        <end position="2264"/>
    </location>
</feature>
<feature type="compositionally biased region" description="Basic and acidic residues" evidence="1">
    <location>
        <begin position="1683"/>
        <end position="1693"/>
    </location>
</feature>
<feature type="compositionally biased region" description="Polar residues" evidence="1">
    <location>
        <begin position="384"/>
        <end position="406"/>
    </location>
</feature>
<dbReference type="Proteomes" id="UP001497497">
    <property type="component" value="Unassembled WGS sequence"/>
</dbReference>
<feature type="compositionally biased region" description="Polar residues" evidence="1">
    <location>
        <begin position="1784"/>
        <end position="1807"/>
    </location>
</feature>
<evidence type="ECO:0000313" key="2">
    <source>
        <dbReference type="EMBL" id="CAL1537977.1"/>
    </source>
</evidence>
<feature type="compositionally biased region" description="Basic and acidic residues" evidence="1">
    <location>
        <begin position="2279"/>
        <end position="2300"/>
    </location>
</feature>
<evidence type="ECO:0000256" key="1">
    <source>
        <dbReference type="SAM" id="MobiDB-lite"/>
    </source>
</evidence>
<feature type="compositionally biased region" description="Pro residues" evidence="1">
    <location>
        <begin position="270"/>
        <end position="284"/>
    </location>
</feature>
<feature type="compositionally biased region" description="Polar residues" evidence="1">
    <location>
        <begin position="2716"/>
        <end position="2728"/>
    </location>
</feature>
<accession>A0AAV2HWF3</accession>
<feature type="compositionally biased region" description="Pro residues" evidence="1">
    <location>
        <begin position="295"/>
        <end position="304"/>
    </location>
</feature>
<feature type="region of interest" description="Disordered" evidence="1">
    <location>
        <begin position="1185"/>
        <end position="1373"/>
    </location>
</feature>
<feature type="compositionally biased region" description="Polar residues" evidence="1">
    <location>
        <begin position="2477"/>
        <end position="2496"/>
    </location>
</feature>
<organism evidence="2 3">
    <name type="scientific">Lymnaea stagnalis</name>
    <name type="common">Great pond snail</name>
    <name type="synonym">Helix stagnalis</name>
    <dbReference type="NCBI Taxonomy" id="6523"/>
    <lineage>
        <taxon>Eukaryota</taxon>
        <taxon>Metazoa</taxon>
        <taxon>Spiralia</taxon>
        <taxon>Lophotrochozoa</taxon>
        <taxon>Mollusca</taxon>
        <taxon>Gastropoda</taxon>
        <taxon>Heterobranchia</taxon>
        <taxon>Euthyneura</taxon>
        <taxon>Panpulmonata</taxon>
        <taxon>Hygrophila</taxon>
        <taxon>Lymnaeoidea</taxon>
        <taxon>Lymnaeidae</taxon>
        <taxon>Lymnaea</taxon>
    </lineage>
</organism>
<feature type="region of interest" description="Disordered" evidence="1">
    <location>
        <begin position="2277"/>
        <end position="2316"/>
    </location>
</feature>
<feature type="compositionally biased region" description="Basic and acidic residues" evidence="1">
    <location>
        <begin position="2802"/>
        <end position="2813"/>
    </location>
</feature>
<feature type="region of interest" description="Disordered" evidence="1">
    <location>
        <begin position="3460"/>
        <end position="3483"/>
    </location>
</feature>
<feature type="compositionally biased region" description="Basic and acidic residues" evidence="1">
    <location>
        <begin position="2220"/>
        <end position="2231"/>
    </location>
</feature>
<feature type="compositionally biased region" description="Low complexity" evidence="1">
    <location>
        <begin position="1831"/>
        <end position="1847"/>
    </location>
</feature>
<keyword evidence="3" id="KW-1185">Reference proteome</keyword>
<protein>
    <submittedName>
        <fullName evidence="2">Uncharacterized protein</fullName>
    </submittedName>
</protein>
<feature type="region of interest" description="Disordered" evidence="1">
    <location>
        <begin position="2712"/>
        <end position="2833"/>
    </location>
</feature>
<feature type="region of interest" description="Disordered" evidence="1">
    <location>
        <begin position="3060"/>
        <end position="3082"/>
    </location>
</feature>
<feature type="region of interest" description="Disordered" evidence="1">
    <location>
        <begin position="93"/>
        <end position="471"/>
    </location>
</feature>
<feature type="region of interest" description="Disordered" evidence="1">
    <location>
        <begin position="734"/>
        <end position="825"/>
    </location>
</feature>
<feature type="compositionally biased region" description="Polar residues" evidence="1">
    <location>
        <begin position="1718"/>
        <end position="1728"/>
    </location>
</feature>
<feature type="compositionally biased region" description="Basic and acidic residues" evidence="1">
    <location>
        <begin position="1977"/>
        <end position="1992"/>
    </location>
</feature>
<feature type="compositionally biased region" description="Low complexity" evidence="1">
    <location>
        <begin position="588"/>
        <end position="600"/>
    </location>
</feature>
<feature type="region of interest" description="Disordered" evidence="1">
    <location>
        <begin position="2864"/>
        <end position="2962"/>
    </location>
</feature>
<feature type="compositionally biased region" description="Basic and acidic residues" evidence="1">
    <location>
        <begin position="1417"/>
        <end position="1435"/>
    </location>
</feature>
<feature type="compositionally biased region" description="Low complexity" evidence="1">
    <location>
        <begin position="2743"/>
        <end position="2752"/>
    </location>
</feature>
<feature type="region of interest" description="Disordered" evidence="1">
    <location>
        <begin position="3102"/>
        <end position="3206"/>
    </location>
</feature>
<feature type="compositionally biased region" description="Basic and acidic residues" evidence="1">
    <location>
        <begin position="800"/>
        <end position="811"/>
    </location>
</feature>
<feature type="compositionally biased region" description="Polar residues" evidence="1">
    <location>
        <begin position="1581"/>
        <end position="1599"/>
    </location>
</feature>
<feature type="compositionally biased region" description="Low complexity" evidence="1">
    <location>
        <begin position="1672"/>
        <end position="1682"/>
    </location>
</feature>
<feature type="compositionally biased region" description="Polar residues" evidence="1">
    <location>
        <begin position="2874"/>
        <end position="2889"/>
    </location>
</feature>
<feature type="compositionally biased region" description="Low complexity" evidence="1">
    <location>
        <begin position="1923"/>
        <end position="1939"/>
    </location>
</feature>
<feature type="compositionally biased region" description="Polar residues" evidence="1">
    <location>
        <begin position="161"/>
        <end position="171"/>
    </location>
</feature>
<feature type="compositionally biased region" description="Low complexity" evidence="1">
    <location>
        <begin position="2001"/>
        <end position="2010"/>
    </location>
</feature>
<feature type="compositionally biased region" description="Polar residues" evidence="1">
    <location>
        <begin position="1517"/>
        <end position="1531"/>
    </location>
</feature>
<feature type="compositionally biased region" description="Polar residues" evidence="1">
    <location>
        <begin position="1903"/>
        <end position="1916"/>
    </location>
</feature>
<feature type="compositionally biased region" description="Basic and acidic residues" evidence="1">
    <location>
        <begin position="425"/>
        <end position="459"/>
    </location>
</feature>
<feature type="compositionally biased region" description="Polar residues" evidence="1">
    <location>
        <begin position="2301"/>
        <end position="2314"/>
    </location>
</feature>
<feature type="compositionally biased region" description="Polar residues" evidence="1">
    <location>
        <begin position="984"/>
        <end position="1001"/>
    </location>
</feature>
<feature type="region of interest" description="Disordered" evidence="1">
    <location>
        <begin position="887"/>
        <end position="918"/>
    </location>
</feature>
<feature type="region of interest" description="Disordered" evidence="1">
    <location>
        <begin position="2125"/>
        <end position="2162"/>
    </location>
</feature>
<feature type="compositionally biased region" description="Low complexity" evidence="1">
    <location>
        <begin position="239"/>
        <end position="250"/>
    </location>
</feature>
<feature type="region of interest" description="Disordered" evidence="1">
    <location>
        <begin position="2043"/>
        <end position="2064"/>
    </location>
</feature>
<feature type="compositionally biased region" description="Basic and acidic residues" evidence="1">
    <location>
        <begin position="1492"/>
        <end position="1516"/>
    </location>
</feature>
<feature type="compositionally biased region" description="Basic and acidic residues" evidence="1">
    <location>
        <begin position="1259"/>
        <end position="1286"/>
    </location>
</feature>
<feature type="compositionally biased region" description="Basic and acidic residues" evidence="1">
    <location>
        <begin position="2765"/>
        <end position="2774"/>
    </location>
</feature>
<evidence type="ECO:0000313" key="3">
    <source>
        <dbReference type="Proteomes" id="UP001497497"/>
    </source>
</evidence>
<dbReference type="EMBL" id="CAXITT010000279">
    <property type="protein sequence ID" value="CAL1537977.1"/>
    <property type="molecule type" value="Genomic_DNA"/>
</dbReference>
<feature type="compositionally biased region" description="Basic and acidic residues" evidence="1">
    <location>
        <begin position="1149"/>
        <end position="1158"/>
    </location>
</feature>
<feature type="compositionally biased region" description="Basic and acidic residues" evidence="1">
    <location>
        <begin position="2055"/>
        <end position="2064"/>
    </location>
</feature>
<feature type="region of interest" description="Disordered" evidence="1">
    <location>
        <begin position="1386"/>
        <end position="1695"/>
    </location>
</feature>
<feature type="region of interest" description="Disordered" evidence="1">
    <location>
        <begin position="30"/>
        <end position="79"/>
    </location>
</feature>
<feature type="region of interest" description="Disordered" evidence="1">
    <location>
        <begin position="534"/>
        <end position="562"/>
    </location>
</feature>
<feature type="compositionally biased region" description="Basic and acidic residues" evidence="1">
    <location>
        <begin position="1772"/>
        <end position="1781"/>
    </location>
</feature>
<feature type="compositionally biased region" description="Basic and acidic residues" evidence="1">
    <location>
        <begin position="2664"/>
        <end position="2673"/>
    </location>
</feature>
<feature type="compositionally biased region" description="Basic and acidic residues" evidence="1">
    <location>
        <begin position="3131"/>
        <end position="3142"/>
    </location>
</feature>